<name>A0A512CE81_9BACT</name>
<feature type="domain" description="Glyoxalase/Bleomycin resistance-like N-terminal" evidence="1">
    <location>
        <begin position="5"/>
        <end position="41"/>
    </location>
</feature>
<dbReference type="AlphaFoldDB" id="A0A512CE81"/>
<dbReference type="InterPro" id="IPR053863">
    <property type="entry name" value="Glyoxy/Ble-like_N"/>
</dbReference>
<dbReference type="Pfam" id="PF22677">
    <property type="entry name" value="Ble-like_N"/>
    <property type="match status" value="1"/>
</dbReference>
<reference evidence="2 3" key="1">
    <citation type="submission" date="2019-07" db="EMBL/GenBank/DDBJ databases">
        <title>Whole genome shotgun sequence of Cyclobacterium qasimii NBRC 106168.</title>
        <authorList>
            <person name="Hosoyama A."/>
            <person name="Uohara A."/>
            <person name="Ohji S."/>
            <person name="Ichikawa N."/>
        </authorList>
    </citation>
    <scope>NUCLEOTIDE SEQUENCE [LARGE SCALE GENOMIC DNA]</scope>
    <source>
        <strain evidence="2 3">NBRC 106168</strain>
    </source>
</reference>
<dbReference type="RefSeq" id="WP_020892152.1">
    <property type="nucleotide sequence ID" value="NZ_BJYV01000015.1"/>
</dbReference>
<dbReference type="PANTHER" id="PTHR36503">
    <property type="entry name" value="BLR2520 PROTEIN"/>
    <property type="match status" value="1"/>
</dbReference>
<organism evidence="2 3">
    <name type="scientific">Cyclobacterium qasimii</name>
    <dbReference type="NCBI Taxonomy" id="1350429"/>
    <lineage>
        <taxon>Bacteria</taxon>
        <taxon>Pseudomonadati</taxon>
        <taxon>Bacteroidota</taxon>
        <taxon>Cytophagia</taxon>
        <taxon>Cytophagales</taxon>
        <taxon>Cyclobacteriaceae</taxon>
        <taxon>Cyclobacterium</taxon>
    </lineage>
</organism>
<dbReference type="Proteomes" id="UP000321301">
    <property type="component" value="Unassembled WGS sequence"/>
</dbReference>
<gene>
    <name evidence="2" type="ORF">CQA01_30530</name>
</gene>
<comment type="caution">
    <text evidence="2">The sequence shown here is derived from an EMBL/GenBank/DDBJ whole genome shotgun (WGS) entry which is preliminary data.</text>
</comment>
<keyword evidence="3" id="KW-1185">Reference proteome</keyword>
<protein>
    <submittedName>
        <fullName evidence="2">Glyoxalase</fullName>
    </submittedName>
</protein>
<evidence type="ECO:0000259" key="1">
    <source>
        <dbReference type="Pfam" id="PF22677"/>
    </source>
</evidence>
<dbReference type="PANTHER" id="PTHR36503:SF2">
    <property type="entry name" value="BLR2408 PROTEIN"/>
    <property type="match status" value="1"/>
</dbReference>
<evidence type="ECO:0000313" key="2">
    <source>
        <dbReference type="EMBL" id="GEO22519.1"/>
    </source>
</evidence>
<dbReference type="SUPFAM" id="SSF54593">
    <property type="entry name" value="Glyoxalase/Bleomycin resistance protein/Dihydroxybiphenyl dioxygenase"/>
    <property type="match status" value="1"/>
</dbReference>
<dbReference type="InterPro" id="IPR029068">
    <property type="entry name" value="Glyas_Bleomycin-R_OHBP_Dase"/>
</dbReference>
<proteinExistence type="predicted"/>
<accession>A0A512CE81</accession>
<dbReference type="EMBL" id="BJYV01000015">
    <property type="protein sequence ID" value="GEO22519.1"/>
    <property type="molecule type" value="Genomic_DNA"/>
</dbReference>
<sequence>MTQELWLNLPVKDLKKTKAFFTSLGFETMRDAPEMVGFKIGNVPVMMVSHTQFEKYALHKVTDTSNSSEVLISVAAPDRKYVDSMAFTVEKAGGKVFSLPSEIQGWLYSCAFTDLDGHRWNLLYMDPGKMPEPL</sequence>
<evidence type="ECO:0000313" key="3">
    <source>
        <dbReference type="Proteomes" id="UP000321301"/>
    </source>
</evidence>
<dbReference type="Gene3D" id="3.10.180.10">
    <property type="entry name" value="2,3-Dihydroxybiphenyl 1,2-Dioxygenase, domain 1"/>
    <property type="match status" value="1"/>
</dbReference>